<evidence type="ECO:0000313" key="5">
    <source>
        <dbReference type="EMBL" id="MFD2840126.1"/>
    </source>
</evidence>
<dbReference type="Gene3D" id="3.30.565.10">
    <property type="entry name" value="Histidine kinase-like ATPase, C-terminal domain"/>
    <property type="match status" value="1"/>
</dbReference>
<dbReference type="PIRSF" id="PIRSF002583">
    <property type="entry name" value="Hsp90"/>
    <property type="match status" value="1"/>
</dbReference>
<dbReference type="PANTHER" id="PTHR11528">
    <property type="entry name" value="HEAT SHOCK PROTEIN 90 FAMILY MEMBER"/>
    <property type="match status" value="1"/>
</dbReference>
<reference evidence="6" key="1">
    <citation type="journal article" date="2019" name="Int. J. Syst. Evol. Microbiol.">
        <title>The Global Catalogue of Microorganisms (GCM) 10K type strain sequencing project: providing services to taxonomists for standard genome sequencing and annotation.</title>
        <authorList>
            <consortium name="The Broad Institute Genomics Platform"/>
            <consortium name="The Broad Institute Genome Sequencing Center for Infectious Disease"/>
            <person name="Wu L."/>
            <person name="Ma J."/>
        </authorList>
    </citation>
    <scope>NUCLEOTIDE SEQUENCE [LARGE SCALE GENOMIC DNA]</scope>
    <source>
        <strain evidence="6">KCTC 33576</strain>
    </source>
</reference>
<keyword evidence="6" id="KW-1185">Reference proteome</keyword>
<evidence type="ECO:0000256" key="1">
    <source>
        <dbReference type="ARBA" id="ARBA00008239"/>
    </source>
</evidence>
<dbReference type="SUPFAM" id="SSF54211">
    <property type="entry name" value="Ribosomal protein S5 domain 2-like"/>
    <property type="match status" value="1"/>
</dbReference>
<keyword evidence="4" id="KW-0143">Chaperone</keyword>
<sequence length="624" mass="68081">MSRPFQVDLTGVIELLSRHIYSSPRVYLRELIQNGVDAIRAAHKAQLDAEAGTTPALAERLDTPRLTVTPATPGKPFTFSDNGVGLTADEAAELLATVGRSSKRDPELGFKRDDYLGQFGIGLLSCFMVAPDIVITSRSRRTLEDGSRPAAIEWVGRIDGTFTVTELPADQSDALPYGTTVRLTANHGEDSLLGEDIVAELARTFAEFLPIPLEVRGESVVVLGRDAPFLTPLREDRSEVLEYGAELIGQEPLAAIPLNVPGTGTSGVAYVLPYAPPPGAAATARVYLSRMLLSEKIPDLLPAWASFAHAVVSTDYLTPTASREQLIANEGLQDTQEGIGRAITAWVKDQAENDPHAISELVAVHHLSLRQMASHYDELGAVLIPMLPVETSAGYLSIEEYLAITPHIRYAQTLDEYRQVASIVSPDRPVVNAGYTFVEELLLRMPALREGVTAERIAINDELRNLGPVPFDDSQRVGFLEKRATTALDNKYLQVIVRSFEPDNLPGLYVADPDVIAWIERDKARETAAGPWADILAQTQDVFDNLGRGSKAQLCLNWSNRAVRSLAAVDDSVVFTRSLRLLYAQSKLSGHHPLTAADRTMLTEALDDLITLSIGVSDFNFPEN</sequence>
<keyword evidence="2" id="KW-0547">Nucleotide-binding</keyword>
<protein>
    <submittedName>
        <fullName evidence="5">HSP90 family protein</fullName>
    </submittedName>
</protein>
<dbReference type="RefSeq" id="WP_377465812.1">
    <property type="nucleotide sequence ID" value="NZ_JBHUOP010000002.1"/>
</dbReference>
<dbReference type="InterPro" id="IPR036890">
    <property type="entry name" value="HATPase_C_sf"/>
</dbReference>
<dbReference type="EMBL" id="JBHUOP010000002">
    <property type="protein sequence ID" value="MFD2840126.1"/>
    <property type="molecule type" value="Genomic_DNA"/>
</dbReference>
<comment type="caution">
    <text evidence="5">The sequence shown here is derived from an EMBL/GenBank/DDBJ whole genome shotgun (WGS) entry which is preliminary data.</text>
</comment>
<dbReference type="InterPro" id="IPR020575">
    <property type="entry name" value="Hsp90_N"/>
</dbReference>
<organism evidence="5 6">
    <name type="scientific">Populibacterium corticicola</name>
    <dbReference type="NCBI Taxonomy" id="1812826"/>
    <lineage>
        <taxon>Bacteria</taxon>
        <taxon>Bacillati</taxon>
        <taxon>Actinomycetota</taxon>
        <taxon>Actinomycetes</taxon>
        <taxon>Micrococcales</taxon>
        <taxon>Jonesiaceae</taxon>
        <taxon>Populibacterium</taxon>
    </lineage>
</organism>
<gene>
    <name evidence="5" type="ORF">ACFSYH_06035</name>
</gene>
<dbReference type="Gene3D" id="3.30.230.80">
    <property type="match status" value="1"/>
</dbReference>
<dbReference type="PRINTS" id="PR00775">
    <property type="entry name" value="HEATSHOCK90"/>
</dbReference>
<evidence type="ECO:0000313" key="6">
    <source>
        <dbReference type="Proteomes" id="UP001597391"/>
    </source>
</evidence>
<dbReference type="NCBIfam" id="NF010683">
    <property type="entry name" value="PRK14083.1"/>
    <property type="match status" value="1"/>
</dbReference>
<dbReference type="InterPro" id="IPR020568">
    <property type="entry name" value="Ribosomal_Su5_D2-typ_SF"/>
</dbReference>
<name>A0ABW5XCE1_9MICO</name>
<evidence type="ECO:0000256" key="3">
    <source>
        <dbReference type="ARBA" id="ARBA00022840"/>
    </source>
</evidence>
<keyword evidence="3" id="KW-0067">ATP-binding</keyword>
<dbReference type="Pfam" id="PF13589">
    <property type="entry name" value="HATPase_c_3"/>
    <property type="match status" value="1"/>
</dbReference>
<proteinExistence type="inferred from homology"/>
<accession>A0ABW5XCE1</accession>
<evidence type="ECO:0000256" key="4">
    <source>
        <dbReference type="ARBA" id="ARBA00023186"/>
    </source>
</evidence>
<dbReference type="InterPro" id="IPR001404">
    <property type="entry name" value="Hsp90_fam"/>
</dbReference>
<evidence type="ECO:0000256" key="2">
    <source>
        <dbReference type="ARBA" id="ARBA00022741"/>
    </source>
</evidence>
<comment type="similarity">
    <text evidence="1">Belongs to the heat shock protein 90 family.</text>
</comment>
<dbReference type="Proteomes" id="UP001597391">
    <property type="component" value="Unassembled WGS sequence"/>
</dbReference>
<dbReference type="SUPFAM" id="SSF55874">
    <property type="entry name" value="ATPase domain of HSP90 chaperone/DNA topoisomerase II/histidine kinase"/>
    <property type="match status" value="1"/>
</dbReference>